<feature type="transmembrane region" description="Helical" evidence="6">
    <location>
        <begin position="471"/>
        <end position="493"/>
    </location>
</feature>
<keyword evidence="4 6" id="KW-0472">Membrane</keyword>
<feature type="transmembrane region" description="Helical" evidence="6">
    <location>
        <begin position="505"/>
        <end position="526"/>
    </location>
</feature>
<proteinExistence type="predicted"/>
<reference evidence="7 8" key="1">
    <citation type="submission" date="2023-08" db="EMBL/GenBank/DDBJ databases">
        <title>Black Yeasts Isolated from many extreme environments.</title>
        <authorList>
            <person name="Coleine C."/>
            <person name="Stajich J.E."/>
            <person name="Selbmann L."/>
        </authorList>
    </citation>
    <scope>NUCLEOTIDE SEQUENCE [LARGE SCALE GENOMIC DNA]</scope>
    <source>
        <strain evidence="7 8">CCFEE 5885</strain>
    </source>
</reference>
<accession>A0ABR0KLK1</accession>
<evidence type="ECO:0000256" key="2">
    <source>
        <dbReference type="ARBA" id="ARBA00022692"/>
    </source>
</evidence>
<evidence type="ECO:0000256" key="4">
    <source>
        <dbReference type="ARBA" id="ARBA00023136"/>
    </source>
</evidence>
<gene>
    <name evidence="7" type="ORF">LTR24_001822</name>
</gene>
<protein>
    <submittedName>
        <fullName evidence="7">Uncharacterized protein</fullName>
    </submittedName>
</protein>
<evidence type="ECO:0000256" key="5">
    <source>
        <dbReference type="SAM" id="MobiDB-lite"/>
    </source>
</evidence>
<dbReference type="Gene3D" id="1.20.58.340">
    <property type="entry name" value="Magnesium transport protein CorA, transmembrane region"/>
    <property type="match status" value="1"/>
</dbReference>
<dbReference type="Proteomes" id="UP001345013">
    <property type="component" value="Unassembled WGS sequence"/>
</dbReference>
<comment type="subcellular location">
    <subcellularLocation>
        <location evidence="1">Cell membrane</location>
        <topology evidence="1">Multi-pass membrane protein</topology>
    </subcellularLocation>
</comment>
<dbReference type="InterPro" id="IPR045861">
    <property type="entry name" value="CorA_cytoplasmic_dom"/>
</dbReference>
<feature type="region of interest" description="Disordered" evidence="5">
    <location>
        <begin position="130"/>
        <end position="150"/>
    </location>
</feature>
<dbReference type="SUPFAM" id="SSF144083">
    <property type="entry name" value="Magnesium transport protein CorA, transmembrane region"/>
    <property type="match status" value="1"/>
</dbReference>
<dbReference type="EMBL" id="JAVRRG010000014">
    <property type="protein sequence ID" value="KAK5098503.1"/>
    <property type="molecule type" value="Genomic_DNA"/>
</dbReference>
<comment type="caution">
    <text evidence="7">The sequence shown here is derived from an EMBL/GenBank/DDBJ whole genome shotgun (WGS) entry which is preliminary data.</text>
</comment>
<evidence type="ECO:0000256" key="1">
    <source>
        <dbReference type="ARBA" id="ARBA00004651"/>
    </source>
</evidence>
<dbReference type="PANTHER" id="PTHR46494">
    <property type="entry name" value="CORA FAMILY METAL ION TRANSPORTER (EUROFUNG)"/>
    <property type="match status" value="1"/>
</dbReference>
<dbReference type="InterPro" id="IPR045863">
    <property type="entry name" value="CorA_TM1_TM2"/>
</dbReference>
<dbReference type="SUPFAM" id="SSF143865">
    <property type="entry name" value="CorA soluble domain-like"/>
    <property type="match status" value="1"/>
</dbReference>
<sequence length="562" mass="62876">MADRSLRYHDLDTDVGFQSALQEISHHGANNFFVRCDAASVVCATDLTVDQIQESVRVQSSARGLPCRWLNSWSSNPDERAAIRAVLASYGVSPRLTHLLSPVARPRQVSAKTSSASTYSKQTTISKAVGLSTSSSLGDEEHAEDGSQKHTTFQNSNAALSMTNVPEDLWHFCSIDWGRRYVCISYNALFTSTCAPSSVSSRRPDAIRVWSAIVLCDDGTVVSVSETPQGLPPEGVKIIRKNQINVLKNLSHQYDPTQAERSMFQVDLRPSRPTATAEATPEVFDCFELASRLFYYIFDDWRATYELVSGRQHPYRQKLDDFRARMTDAPAVNDVEELHLIGQQLLTLQRVYQGYEKILERLLRREQQSATLLWRTAHRKASSPTLLTQQWSNGPDAPAWVTEADGDHKTIKLPLGTVARFERLLDRIHLYALAEIEGCLAEKESLVLMTFNLVNLKNATSIERLTRTTILLAKVTILFLPVSLMTGYFGVSLEAVSRLYSVKTYWVSFAIVGALTTLLLLSLNLANSKVSGKLDYQSLTTKLLRRVKRKGSELHEKTAKKA</sequence>
<keyword evidence="8" id="KW-1185">Reference proteome</keyword>
<evidence type="ECO:0000313" key="8">
    <source>
        <dbReference type="Proteomes" id="UP001345013"/>
    </source>
</evidence>
<evidence type="ECO:0000256" key="3">
    <source>
        <dbReference type="ARBA" id="ARBA00022989"/>
    </source>
</evidence>
<name>A0ABR0KLK1_9EURO</name>
<keyword evidence="2 6" id="KW-0812">Transmembrane</keyword>
<organism evidence="7 8">
    <name type="scientific">Lithohypha guttulata</name>
    <dbReference type="NCBI Taxonomy" id="1690604"/>
    <lineage>
        <taxon>Eukaryota</taxon>
        <taxon>Fungi</taxon>
        <taxon>Dikarya</taxon>
        <taxon>Ascomycota</taxon>
        <taxon>Pezizomycotina</taxon>
        <taxon>Eurotiomycetes</taxon>
        <taxon>Chaetothyriomycetidae</taxon>
        <taxon>Chaetothyriales</taxon>
        <taxon>Trichomeriaceae</taxon>
        <taxon>Lithohypha</taxon>
    </lineage>
</organism>
<evidence type="ECO:0000256" key="6">
    <source>
        <dbReference type="SAM" id="Phobius"/>
    </source>
</evidence>
<dbReference type="PANTHER" id="PTHR46494:SF1">
    <property type="entry name" value="CORA FAMILY METAL ION TRANSPORTER (EUROFUNG)"/>
    <property type="match status" value="1"/>
</dbReference>
<keyword evidence="3 6" id="KW-1133">Transmembrane helix</keyword>
<evidence type="ECO:0000313" key="7">
    <source>
        <dbReference type="EMBL" id="KAK5098503.1"/>
    </source>
</evidence>